<feature type="domain" description="Histidine kinase" evidence="8">
    <location>
        <begin position="422"/>
        <end position="644"/>
    </location>
</feature>
<feature type="transmembrane region" description="Helical" evidence="6">
    <location>
        <begin position="366"/>
        <end position="385"/>
    </location>
</feature>
<keyword evidence="6" id="KW-0812">Transmembrane</keyword>
<evidence type="ECO:0000256" key="4">
    <source>
        <dbReference type="ARBA" id="ARBA00022777"/>
    </source>
</evidence>
<dbReference type="SUPFAM" id="SSF55874">
    <property type="entry name" value="ATPase domain of HSP90 chaperone/DNA topoisomerase II/histidine kinase"/>
    <property type="match status" value="1"/>
</dbReference>
<keyword evidence="5" id="KW-0902">Two-component regulatory system</keyword>
<proteinExistence type="predicted"/>
<dbReference type="InterPro" id="IPR004358">
    <property type="entry name" value="Sig_transdc_His_kin-like_C"/>
</dbReference>
<reference evidence="9" key="1">
    <citation type="submission" date="2023-07" db="EMBL/GenBank/DDBJ databases">
        <authorList>
            <person name="Kim M.K."/>
        </authorList>
    </citation>
    <scope>NUCLEOTIDE SEQUENCE</scope>
    <source>
        <strain evidence="9">ASUV-10-1</strain>
    </source>
</reference>
<protein>
    <recommendedName>
        <fullName evidence="2">histidine kinase</fullName>
        <ecNumber evidence="2">2.7.13.3</ecNumber>
    </recommendedName>
</protein>
<evidence type="ECO:0000256" key="3">
    <source>
        <dbReference type="ARBA" id="ARBA00022679"/>
    </source>
</evidence>
<dbReference type="PANTHER" id="PTHR43711:SF29">
    <property type="entry name" value="HISTIDINE KINASE"/>
    <property type="match status" value="1"/>
</dbReference>
<feature type="chain" id="PRO_5046352274" description="histidine kinase" evidence="7">
    <location>
        <begin position="20"/>
        <end position="644"/>
    </location>
</feature>
<evidence type="ECO:0000256" key="6">
    <source>
        <dbReference type="SAM" id="Phobius"/>
    </source>
</evidence>
<evidence type="ECO:0000256" key="7">
    <source>
        <dbReference type="SAM" id="SignalP"/>
    </source>
</evidence>
<keyword evidence="9" id="KW-0067">ATP-binding</keyword>
<evidence type="ECO:0000313" key="10">
    <source>
        <dbReference type="Proteomes" id="UP001176429"/>
    </source>
</evidence>
<dbReference type="InterPro" id="IPR036890">
    <property type="entry name" value="HATPase_C_sf"/>
</dbReference>
<comment type="catalytic activity">
    <reaction evidence="1">
        <text>ATP + protein L-histidine = ADP + protein N-phospho-L-histidine.</text>
        <dbReference type="EC" id="2.7.13.3"/>
    </reaction>
</comment>
<dbReference type="SMART" id="SM00387">
    <property type="entry name" value="HATPase_c"/>
    <property type="match status" value="1"/>
</dbReference>
<accession>A0ABT9BC47</accession>
<keyword evidence="4" id="KW-0418">Kinase</keyword>
<comment type="caution">
    <text evidence="9">The sequence shown here is derived from an EMBL/GenBank/DDBJ whole genome shotgun (WGS) entry which is preliminary data.</text>
</comment>
<evidence type="ECO:0000256" key="5">
    <source>
        <dbReference type="ARBA" id="ARBA00023012"/>
    </source>
</evidence>
<dbReference type="RefSeq" id="WP_305005915.1">
    <property type="nucleotide sequence ID" value="NZ_JAUQSY010000004.1"/>
</dbReference>
<keyword evidence="3" id="KW-0808">Transferase</keyword>
<dbReference type="PROSITE" id="PS50109">
    <property type="entry name" value="HIS_KIN"/>
    <property type="match status" value="1"/>
</dbReference>
<name>A0ABT9BC47_9BACT</name>
<dbReference type="SUPFAM" id="SSF48452">
    <property type="entry name" value="TPR-like"/>
    <property type="match status" value="2"/>
</dbReference>
<gene>
    <name evidence="9" type="ORF">Q5H93_07650</name>
</gene>
<dbReference type="InterPro" id="IPR050736">
    <property type="entry name" value="Sensor_HK_Regulatory"/>
</dbReference>
<evidence type="ECO:0000313" key="9">
    <source>
        <dbReference type="EMBL" id="MDO7874602.1"/>
    </source>
</evidence>
<dbReference type="Gene3D" id="3.30.565.10">
    <property type="entry name" value="Histidine kinase-like ATPase, C-terminal domain"/>
    <property type="match status" value="1"/>
</dbReference>
<keyword evidence="6" id="KW-1133">Transmembrane helix</keyword>
<dbReference type="Gene3D" id="1.10.287.130">
    <property type="match status" value="1"/>
</dbReference>
<dbReference type="GO" id="GO:0005524">
    <property type="term" value="F:ATP binding"/>
    <property type="evidence" value="ECO:0007669"/>
    <property type="project" value="UniProtKB-KW"/>
</dbReference>
<keyword evidence="10" id="KW-1185">Reference proteome</keyword>
<dbReference type="Proteomes" id="UP001176429">
    <property type="component" value="Unassembled WGS sequence"/>
</dbReference>
<dbReference type="InterPro" id="IPR036097">
    <property type="entry name" value="HisK_dim/P_sf"/>
</dbReference>
<dbReference type="SUPFAM" id="SSF47384">
    <property type="entry name" value="Homodimeric domain of signal transducing histidine kinase"/>
    <property type="match status" value="1"/>
</dbReference>
<keyword evidence="7" id="KW-0732">Signal</keyword>
<dbReference type="PRINTS" id="PR00344">
    <property type="entry name" value="BCTRLSENSOR"/>
</dbReference>
<keyword evidence="6" id="KW-0472">Membrane</keyword>
<evidence type="ECO:0000259" key="8">
    <source>
        <dbReference type="PROSITE" id="PS50109"/>
    </source>
</evidence>
<organism evidence="9 10">
    <name type="scientific">Hymenobacter aranciens</name>
    <dbReference type="NCBI Taxonomy" id="3063996"/>
    <lineage>
        <taxon>Bacteria</taxon>
        <taxon>Pseudomonadati</taxon>
        <taxon>Bacteroidota</taxon>
        <taxon>Cytophagia</taxon>
        <taxon>Cytophagales</taxon>
        <taxon>Hymenobacteraceae</taxon>
        <taxon>Hymenobacter</taxon>
    </lineage>
</organism>
<dbReference type="PANTHER" id="PTHR43711">
    <property type="entry name" value="TWO-COMPONENT HISTIDINE KINASE"/>
    <property type="match status" value="1"/>
</dbReference>
<dbReference type="EC" id="2.7.13.3" evidence="2"/>
<dbReference type="EMBL" id="JAUQSY010000004">
    <property type="protein sequence ID" value="MDO7874602.1"/>
    <property type="molecule type" value="Genomic_DNA"/>
</dbReference>
<sequence length="644" mass="70674">MKRPAFLLFWLLWSGVSIQLLTAATGPLPNDTIRLQQQLGRVTTDTARIRLLTILCYELHDEQPARARVLGETAVAQARELPEPARSGLLMNSLLHLASCYANLSNGPQALRLLSEADRLARQQRHLDGQARAACAKGSIYHERGDSATAWQYYHHGLTLAKSPAVSDRTRMRLIGNVGELLFFRQQYSRALHFDSLALALARRIPDPTAESHYLASMGSYHLNLKNLPEAQRLLMQALAISRREGALRNQASQLELLALYYIVTDQPARTDAVTREALQLARQSGFLERVLDAYSILAAEAADRRDYRQAYEWNQRFVALNDTLNSRQTMQTLAATQASYENQERLRRIRELTQQHEIQVLRSRLLVGVVALLTIGLLVAGYLYRKLRRSRAALASSHAALEAASVQLRSMAVFKDKLYAIVAHDLRGPVMAFAGVTELINYYIAEKNEAELALLPALVREAADSLNRLLDNVLNWAVSQTGELSYRPEALPVATLLTECQALYQTAAKAGQQQITVAATPELRIFADHNMTRTILRNLLGNALKFTPAGGHVHLEAAPDPADSRMVLLSCTDTGVGMSAATVARLMSGPDMPTPTTAPAASAAGVGLGLVLCRAFVHKHGGTLVIQSRPGAGTNVTVSLPVA</sequence>
<dbReference type="InterPro" id="IPR011990">
    <property type="entry name" value="TPR-like_helical_dom_sf"/>
</dbReference>
<dbReference type="Gene3D" id="1.25.40.10">
    <property type="entry name" value="Tetratricopeptide repeat domain"/>
    <property type="match status" value="1"/>
</dbReference>
<evidence type="ECO:0000256" key="1">
    <source>
        <dbReference type="ARBA" id="ARBA00000085"/>
    </source>
</evidence>
<dbReference type="InterPro" id="IPR005467">
    <property type="entry name" value="His_kinase_dom"/>
</dbReference>
<feature type="signal peptide" evidence="7">
    <location>
        <begin position="1"/>
        <end position="19"/>
    </location>
</feature>
<keyword evidence="9" id="KW-0547">Nucleotide-binding</keyword>
<evidence type="ECO:0000256" key="2">
    <source>
        <dbReference type="ARBA" id="ARBA00012438"/>
    </source>
</evidence>
<dbReference type="InterPro" id="IPR003594">
    <property type="entry name" value="HATPase_dom"/>
</dbReference>
<dbReference type="Pfam" id="PF02518">
    <property type="entry name" value="HATPase_c"/>
    <property type="match status" value="1"/>
</dbReference>